<keyword evidence="1" id="KW-0732">Signal</keyword>
<dbReference type="Gene3D" id="2.60.40.10">
    <property type="entry name" value="Immunoglobulins"/>
    <property type="match status" value="1"/>
</dbReference>
<organism evidence="3 4">
    <name type="scientific">Anaeromicropila herbilytica</name>
    <dbReference type="NCBI Taxonomy" id="2785025"/>
    <lineage>
        <taxon>Bacteria</taxon>
        <taxon>Bacillati</taxon>
        <taxon>Bacillota</taxon>
        <taxon>Clostridia</taxon>
        <taxon>Lachnospirales</taxon>
        <taxon>Lachnospiraceae</taxon>
        <taxon>Anaeromicropila</taxon>
    </lineage>
</organism>
<gene>
    <name evidence="3" type="ORF">bsdtb5_07050</name>
</gene>
<keyword evidence="4" id="KW-1185">Reference proteome</keyword>
<dbReference type="RefSeq" id="WP_271714689.1">
    <property type="nucleotide sequence ID" value="NZ_AP024169.1"/>
</dbReference>
<protein>
    <recommendedName>
        <fullName evidence="2">Bacterial Ig domain-containing protein</fullName>
    </recommendedName>
</protein>
<accession>A0A7R7EHN5</accession>
<dbReference type="InterPro" id="IPR041498">
    <property type="entry name" value="Big_6"/>
</dbReference>
<evidence type="ECO:0000259" key="2">
    <source>
        <dbReference type="Pfam" id="PF17936"/>
    </source>
</evidence>
<feature type="chain" id="PRO_5032330627" description="Bacterial Ig domain-containing protein" evidence="1">
    <location>
        <begin position="29"/>
        <end position="337"/>
    </location>
</feature>
<dbReference type="Pfam" id="PF17936">
    <property type="entry name" value="Big_6"/>
    <property type="match status" value="1"/>
</dbReference>
<dbReference type="KEGG" id="ahb:bsdtb5_07050"/>
<feature type="signal peptide" evidence="1">
    <location>
        <begin position="1"/>
        <end position="28"/>
    </location>
</feature>
<dbReference type="AlphaFoldDB" id="A0A7R7EHN5"/>
<reference evidence="3 4" key="1">
    <citation type="submission" date="2020-11" db="EMBL/GenBank/DDBJ databases">
        <title>Draft genome sequencing of a Lachnospiraceae strain isolated from anoxic soil subjected to BSD treatment.</title>
        <authorList>
            <person name="Uek A."/>
            <person name="Tonouchi A."/>
        </authorList>
    </citation>
    <scope>NUCLEOTIDE SEQUENCE [LARGE SCALE GENOMIC DNA]</scope>
    <source>
        <strain evidence="3 4">TB5</strain>
    </source>
</reference>
<proteinExistence type="predicted"/>
<evidence type="ECO:0000256" key="1">
    <source>
        <dbReference type="SAM" id="SignalP"/>
    </source>
</evidence>
<evidence type="ECO:0000313" key="4">
    <source>
        <dbReference type="Proteomes" id="UP000595897"/>
    </source>
</evidence>
<sequence length="337" mass="37156">MQKLKKLVATLLMMGLIITLMPSTQVAAKDEDSVAYQTVDSVDSLQNFIDSDGAYSSQDTISTAWKGNSGLHKISVDEDGWIFIRGYSNDDYEAKILLYSNFACTNQIGEAYCSKKKEENLVACYVKAGNYYYITSRWNGYEVPMINTCYVGFLPAKDRIQVDKITYSKDHASAVVTFDYDEDYLGSFLDGTIRVIKKDVAYTDIQNNDLWKSDSRENALEKNSFKVTANGTYTARIAGSDKYFAMCTFEIDGIKDANPAKPKIASYQKGSDTISGTAAANTKVIVKVSGKSYTATVNDAGKWEVSTNSNLKKGQKITAYVKTSAGTKSKVTSVVVK</sequence>
<dbReference type="EMBL" id="AP024169">
    <property type="protein sequence ID" value="BCN29410.1"/>
    <property type="molecule type" value="Genomic_DNA"/>
</dbReference>
<dbReference type="Proteomes" id="UP000595897">
    <property type="component" value="Chromosome"/>
</dbReference>
<name>A0A7R7EHN5_9FIRM</name>
<feature type="domain" description="Bacterial Ig" evidence="2">
    <location>
        <begin position="259"/>
        <end position="336"/>
    </location>
</feature>
<dbReference type="InterPro" id="IPR013783">
    <property type="entry name" value="Ig-like_fold"/>
</dbReference>
<evidence type="ECO:0000313" key="3">
    <source>
        <dbReference type="EMBL" id="BCN29410.1"/>
    </source>
</evidence>